<dbReference type="Pfam" id="PF00248">
    <property type="entry name" value="Aldo_ket_red"/>
    <property type="match status" value="1"/>
</dbReference>
<evidence type="ECO:0000313" key="4">
    <source>
        <dbReference type="Proteomes" id="UP000308730"/>
    </source>
</evidence>
<dbReference type="PRINTS" id="PR00069">
    <property type="entry name" value="ALDKETRDTASE"/>
</dbReference>
<name>A0A4S4N1E8_9APHY</name>
<dbReference type="PANTHER" id="PTHR43625:SF40">
    <property type="entry name" value="ALDO-KETO REDUCTASE YAKC [NADP(+)]"/>
    <property type="match status" value="1"/>
</dbReference>
<dbReference type="OrthoDB" id="37537at2759"/>
<dbReference type="Proteomes" id="UP000308730">
    <property type="component" value="Unassembled WGS sequence"/>
</dbReference>
<dbReference type="InterPro" id="IPR020471">
    <property type="entry name" value="AKR"/>
</dbReference>
<proteinExistence type="predicted"/>
<evidence type="ECO:0000256" key="1">
    <source>
        <dbReference type="ARBA" id="ARBA00023002"/>
    </source>
</evidence>
<dbReference type="AlphaFoldDB" id="A0A4S4N1E8"/>
<protein>
    <recommendedName>
        <fullName evidence="2">NADP-dependent oxidoreductase domain-containing protein</fullName>
    </recommendedName>
</protein>
<dbReference type="PANTHER" id="PTHR43625">
    <property type="entry name" value="AFLATOXIN B1 ALDEHYDE REDUCTASE"/>
    <property type="match status" value="1"/>
</dbReference>
<comment type="caution">
    <text evidence="3">The sequence shown here is derived from an EMBL/GenBank/DDBJ whole genome shotgun (WGS) entry which is preliminary data.</text>
</comment>
<organism evidence="3 4">
    <name type="scientific">Antrodiella citrinella</name>
    <dbReference type="NCBI Taxonomy" id="2447956"/>
    <lineage>
        <taxon>Eukaryota</taxon>
        <taxon>Fungi</taxon>
        <taxon>Dikarya</taxon>
        <taxon>Basidiomycota</taxon>
        <taxon>Agaricomycotina</taxon>
        <taxon>Agaricomycetes</taxon>
        <taxon>Polyporales</taxon>
        <taxon>Steccherinaceae</taxon>
        <taxon>Antrodiella</taxon>
    </lineage>
</organism>
<dbReference type="GO" id="GO:0016491">
    <property type="term" value="F:oxidoreductase activity"/>
    <property type="evidence" value="ECO:0007669"/>
    <property type="project" value="UniProtKB-KW"/>
</dbReference>
<dbReference type="Gene3D" id="3.20.20.100">
    <property type="entry name" value="NADP-dependent oxidoreductase domain"/>
    <property type="match status" value="1"/>
</dbReference>
<dbReference type="GO" id="GO:0005737">
    <property type="term" value="C:cytoplasm"/>
    <property type="evidence" value="ECO:0007669"/>
    <property type="project" value="TreeGrafter"/>
</dbReference>
<keyword evidence="1" id="KW-0560">Oxidoreductase</keyword>
<dbReference type="InterPro" id="IPR036812">
    <property type="entry name" value="NAD(P)_OxRdtase_dom_sf"/>
</dbReference>
<evidence type="ECO:0000313" key="3">
    <source>
        <dbReference type="EMBL" id="THH31827.1"/>
    </source>
</evidence>
<evidence type="ECO:0000259" key="2">
    <source>
        <dbReference type="Pfam" id="PF00248"/>
    </source>
</evidence>
<sequence length="337" mass="36815">MPPQLPKRKIGNDLVSAIGWGAMGLSSAYSKPGPDEERFKVIDAVYEQGCTLWDTANVYGDSEDLLGAWFKRTGKRSEIFLASKFGFFLSPDRIVNGDPAYTHEAINKSLRRLGVDQIDLYYLHRPDPTVPIELTVGAMSEAVKAGKIRYIGLSECSASTLRRAHAIHPISAVQIEYSPFALDIESEQTGLLKVARELGITIVAYSPLGRGVLTGQYKGLEDFEETDLRRALPSYSAENFPNILNLAAELKQIGEKHDATAGQVALAWLLAQGDDIIPIPGTSKVKYLTENLGALKLKLTSDDIAAVRKGAEVADKTHGDRNPAQFMHLSYADTPAL</sequence>
<keyword evidence="4" id="KW-1185">Reference proteome</keyword>
<gene>
    <name evidence="3" type="ORF">EUX98_g2338</name>
</gene>
<accession>A0A4S4N1E8</accession>
<dbReference type="SUPFAM" id="SSF51430">
    <property type="entry name" value="NAD(P)-linked oxidoreductase"/>
    <property type="match status" value="1"/>
</dbReference>
<dbReference type="InterPro" id="IPR050791">
    <property type="entry name" value="Aldo-Keto_reductase"/>
</dbReference>
<dbReference type="InterPro" id="IPR023210">
    <property type="entry name" value="NADP_OxRdtase_dom"/>
</dbReference>
<dbReference type="EMBL" id="SGPM01000036">
    <property type="protein sequence ID" value="THH31827.1"/>
    <property type="molecule type" value="Genomic_DNA"/>
</dbReference>
<feature type="domain" description="NADP-dependent oxidoreductase" evidence="2">
    <location>
        <begin position="18"/>
        <end position="309"/>
    </location>
</feature>
<reference evidence="3 4" key="1">
    <citation type="submission" date="2019-02" db="EMBL/GenBank/DDBJ databases">
        <title>Genome sequencing of the rare red list fungi Antrodiella citrinella (Flaviporus citrinellus).</title>
        <authorList>
            <person name="Buettner E."/>
            <person name="Kellner H."/>
        </authorList>
    </citation>
    <scope>NUCLEOTIDE SEQUENCE [LARGE SCALE GENOMIC DNA]</scope>
    <source>
        <strain evidence="3 4">DSM 108506</strain>
    </source>
</reference>